<feature type="transmembrane region" description="Helical" evidence="1">
    <location>
        <begin position="138"/>
        <end position="160"/>
    </location>
</feature>
<proteinExistence type="predicted"/>
<organism evidence="3">
    <name type="scientific">Halomonas sp. RT37</name>
    <dbReference type="NCBI Taxonomy" id="2950872"/>
    <lineage>
        <taxon>Bacteria</taxon>
        <taxon>Pseudomonadati</taxon>
        <taxon>Pseudomonadota</taxon>
        <taxon>Gammaproteobacteria</taxon>
        <taxon>Oceanospirillales</taxon>
        <taxon>Halomonadaceae</taxon>
        <taxon>Halomonas</taxon>
    </lineage>
</organism>
<reference evidence="3" key="1">
    <citation type="submission" date="2022-06" db="EMBL/GenBank/DDBJ databases">
        <title>A novel DMS-producing enzyme.</title>
        <authorList>
            <person name="Zhang Y."/>
        </authorList>
    </citation>
    <scope>NUCLEOTIDE SEQUENCE</scope>
    <source>
        <strain evidence="3">RT37</strain>
    </source>
</reference>
<dbReference type="InterPro" id="IPR009936">
    <property type="entry name" value="DUF1468"/>
</dbReference>
<sequence>MKLSRLLFGLFALGVATLFGVTSLGYPDAAARMPLIYAVVVGLFAIAMIVQELTAHSRARAQASSSAAPTLEGSQLAEGELTEGDGAPAPPARPLKAMAVFAFAAVYIYSISWLGYVVATAAFMGLSLWLVRHVSLRFSLIGIAGLITVVCLVFIGFLGLPVPLLPPLF</sequence>
<name>A0AAU7KL66_9GAMM</name>
<keyword evidence="1" id="KW-0812">Transmembrane</keyword>
<protein>
    <submittedName>
        <fullName evidence="3">Tripartite tricarboxylate transporter TctB family protein</fullName>
    </submittedName>
</protein>
<keyword evidence="1" id="KW-0472">Membrane</keyword>
<dbReference type="AlphaFoldDB" id="A0AAU7KL66"/>
<feature type="domain" description="DUF1468" evidence="2">
    <location>
        <begin position="8"/>
        <end position="163"/>
    </location>
</feature>
<keyword evidence="1" id="KW-1133">Transmembrane helix</keyword>
<gene>
    <name evidence="3" type="ORF">NFG58_06970</name>
</gene>
<dbReference type="EMBL" id="CP098827">
    <property type="protein sequence ID" value="XBO72440.1"/>
    <property type="molecule type" value="Genomic_DNA"/>
</dbReference>
<evidence type="ECO:0000313" key="3">
    <source>
        <dbReference type="EMBL" id="XBO72440.1"/>
    </source>
</evidence>
<evidence type="ECO:0000256" key="1">
    <source>
        <dbReference type="SAM" id="Phobius"/>
    </source>
</evidence>
<feature type="transmembrane region" description="Helical" evidence="1">
    <location>
        <begin position="35"/>
        <end position="55"/>
    </location>
</feature>
<accession>A0AAU7KL66</accession>
<feature type="transmembrane region" description="Helical" evidence="1">
    <location>
        <begin position="100"/>
        <end position="126"/>
    </location>
</feature>
<evidence type="ECO:0000259" key="2">
    <source>
        <dbReference type="Pfam" id="PF07331"/>
    </source>
</evidence>
<dbReference type="RefSeq" id="WP_348827856.1">
    <property type="nucleotide sequence ID" value="NZ_CP098827.1"/>
</dbReference>
<dbReference type="Pfam" id="PF07331">
    <property type="entry name" value="TctB"/>
    <property type="match status" value="1"/>
</dbReference>